<dbReference type="InterPro" id="IPR007110">
    <property type="entry name" value="Ig-like_dom"/>
</dbReference>
<evidence type="ECO:0000313" key="2">
    <source>
        <dbReference type="EMBL" id="KAL3886015.1"/>
    </source>
</evidence>
<organism evidence="2 3">
    <name type="scientific">Sinanodonta woodiana</name>
    <name type="common">Chinese pond mussel</name>
    <name type="synonym">Anodonta woodiana</name>
    <dbReference type="NCBI Taxonomy" id="1069815"/>
    <lineage>
        <taxon>Eukaryota</taxon>
        <taxon>Metazoa</taxon>
        <taxon>Spiralia</taxon>
        <taxon>Lophotrochozoa</taxon>
        <taxon>Mollusca</taxon>
        <taxon>Bivalvia</taxon>
        <taxon>Autobranchia</taxon>
        <taxon>Heteroconchia</taxon>
        <taxon>Palaeoheterodonta</taxon>
        <taxon>Unionida</taxon>
        <taxon>Unionoidea</taxon>
        <taxon>Unionidae</taxon>
        <taxon>Unioninae</taxon>
        <taxon>Sinanodonta</taxon>
    </lineage>
</organism>
<evidence type="ECO:0000259" key="1">
    <source>
        <dbReference type="PROSITE" id="PS50835"/>
    </source>
</evidence>
<reference evidence="2 3" key="1">
    <citation type="submission" date="2024-11" db="EMBL/GenBank/DDBJ databases">
        <title>Chromosome-level genome assembly of the freshwater bivalve Anodonta woodiana.</title>
        <authorList>
            <person name="Chen X."/>
        </authorList>
    </citation>
    <scope>NUCLEOTIDE SEQUENCE [LARGE SCALE GENOMIC DNA]</scope>
    <source>
        <strain evidence="2">MN2024</strain>
        <tissue evidence="2">Gills</tissue>
    </source>
</reference>
<dbReference type="PROSITE" id="PS50835">
    <property type="entry name" value="IG_LIKE"/>
    <property type="match status" value="1"/>
</dbReference>
<sequence>MTCPTGVDSSIYCEILNISNKEWRFVVVLLNVTKANSGNYTGEIKYGAIKEESTNNLNVIEKPKIKEVQMCILHEPLRIKCSVDGEFENLSYFWKLNGTYLNSTDRMYTKSSCLTYTNLTMADEWNIFSCEACSDRNCCIESETYVPKPYCK</sequence>
<keyword evidence="3" id="KW-1185">Reference proteome</keyword>
<proteinExistence type="predicted"/>
<dbReference type="EMBL" id="JBJQND010000002">
    <property type="protein sequence ID" value="KAL3886015.1"/>
    <property type="molecule type" value="Genomic_DNA"/>
</dbReference>
<comment type="caution">
    <text evidence="2">The sequence shown here is derived from an EMBL/GenBank/DDBJ whole genome shotgun (WGS) entry which is preliminary data.</text>
</comment>
<feature type="domain" description="Ig-like" evidence="1">
    <location>
        <begin position="63"/>
        <end position="132"/>
    </location>
</feature>
<dbReference type="AlphaFoldDB" id="A0ABD3XM26"/>
<name>A0ABD3XM26_SINWO</name>
<dbReference type="Proteomes" id="UP001634394">
    <property type="component" value="Unassembled WGS sequence"/>
</dbReference>
<evidence type="ECO:0000313" key="3">
    <source>
        <dbReference type="Proteomes" id="UP001634394"/>
    </source>
</evidence>
<dbReference type="InterPro" id="IPR036179">
    <property type="entry name" value="Ig-like_dom_sf"/>
</dbReference>
<accession>A0ABD3XM26</accession>
<dbReference type="SUPFAM" id="SSF48726">
    <property type="entry name" value="Immunoglobulin"/>
    <property type="match status" value="1"/>
</dbReference>
<gene>
    <name evidence="2" type="ORF">ACJMK2_026041</name>
</gene>
<protein>
    <recommendedName>
        <fullName evidence="1">Ig-like domain-containing protein</fullName>
    </recommendedName>
</protein>